<evidence type="ECO:0000313" key="2">
    <source>
        <dbReference type="EMBL" id="GGH13553.1"/>
    </source>
</evidence>
<proteinExistence type="predicted"/>
<accession>A0ABQ1Y5K9</accession>
<keyword evidence="3" id="KW-1185">Reference proteome</keyword>
<name>A0ABQ1Y5K9_9BACL</name>
<sequence>MMKKSKWIAAPLILLLIMLTGCTAIGGFDVNKAILGSFDVKASESKQTLSFEIVPAAGGNLSAEEKKAIELINSLSLTVDNAKVKDGSNVSIVGSVGYQGKKLPFQLAMDEKGMTVQVEGAKKPIYIALDTSEQGLPDMTQYKDQVQDLSIQAMGLIIKHLPNPSTLSVKQLQEKVNGESLNLTNLHVELGGDELLGLIKPFLTNLSKDEQGLKEIIGAFYDVSNTLGSMYTDPFEYEYEDEYDYDYEDEYDVEETTPLLSSKEVEVAAIFGVIQQGITELLTNYDEQVTALLDETPELKTVLSKDTTLKVDLYFDSALNIRKQVLDLKVALPQSEELPIQAIKVHSENETWNIGGVVVPDKVDISAGVLDVTDGVVTPGQILRNFETNSEVYKLLKNDLKISQKYLVIDTLSDYDGVITKNNTSFVPLRYLSEQLDAEVKWTKGSKQIVIIDDITGLNIVITVGSKEAKIGDRTVTLAQPAFVDKSGTTYVPLRFMAESLGAVVQSDPDGWITIERQ</sequence>
<dbReference type="InterPro" id="IPR036582">
    <property type="entry name" value="Mao_N_sf"/>
</dbReference>
<protein>
    <recommendedName>
        <fullName evidence="1">Copper amine oxidase-like N-terminal domain-containing protein</fullName>
    </recommendedName>
</protein>
<gene>
    <name evidence="2" type="ORF">GCM10008013_06690</name>
</gene>
<dbReference type="Proteomes" id="UP000659344">
    <property type="component" value="Unassembled WGS sequence"/>
</dbReference>
<dbReference type="RefSeq" id="WP_188535811.1">
    <property type="nucleotide sequence ID" value="NZ_BMFT01000001.1"/>
</dbReference>
<dbReference type="Pfam" id="PF07833">
    <property type="entry name" value="Cu_amine_oxidN1"/>
    <property type="match status" value="1"/>
</dbReference>
<dbReference type="EMBL" id="BMFT01000001">
    <property type="protein sequence ID" value="GGH13553.1"/>
    <property type="molecule type" value="Genomic_DNA"/>
</dbReference>
<dbReference type="InterPro" id="IPR012854">
    <property type="entry name" value="Cu_amine_oxidase-like_N"/>
</dbReference>
<comment type="caution">
    <text evidence="2">The sequence shown here is derived from an EMBL/GenBank/DDBJ whole genome shotgun (WGS) entry which is preliminary data.</text>
</comment>
<dbReference type="SUPFAM" id="SSF55383">
    <property type="entry name" value="Copper amine oxidase, domain N"/>
    <property type="match status" value="1"/>
</dbReference>
<evidence type="ECO:0000313" key="3">
    <source>
        <dbReference type="Proteomes" id="UP000659344"/>
    </source>
</evidence>
<reference evidence="3" key="1">
    <citation type="journal article" date="2019" name="Int. J. Syst. Evol. Microbiol.">
        <title>The Global Catalogue of Microorganisms (GCM) 10K type strain sequencing project: providing services to taxonomists for standard genome sequencing and annotation.</title>
        <authorList>
            <consortium name="The Broad Institute Genomics Platform"/>
            <consortium name="The Broad Institute Genome Sequencing Center for Infectious Disease"/>
            <person name="Wu L."/>
            <person name="Ma J."/>
        </authorList>
    </citation>
    <scope>NUCLEOTIDE SEQUENCE [LARGE SCALE GENOMIC DNA]</scope>
    <source>
        <strain evidence="3">CGMCC 1.12769</strain>
    </source>
</reference>
<evidence type="ECO:0000259" key="1">
    <source>
        <dbReference type="Pfam" id="PF07833"/>
    </source>
</evidence>
<dbReference type="Gene3D" id="3.30.457.10">
    <property type="entry name" value="Copper amine oxidase-like, N-terminal domain"/>
    <property type="match status" value="1"/>
</dbReference>
<dbReference type="PROSITE" id="PS51257">
    <property type="entry name" value="PROKAR_LIPOPROTEIN"/>
    <property type="match status" value="1"/>
</dbReference>
<organism evidence="2 3">
    <name type="scientific">Paenibacillus segetis</name>
    <dbReference type="NCBI Taxonomy" id="1325360"/>
    <lineage>
        <taxon>Bacteria</taxon>
        <taxon>Bacillati</taxon>
        <taxon>Bacillota</taxon>
        <taxon>Bacilli</taxon>
        <taxon>Bacillales</taxon>
        <taxon>Paenibacillaceae</taxon>
        <taxon>Paenibacillus</taxon>
    </lineage>
</organism>
<feature type="domain" description="Copper amine oxidase-like N-terminal" evidence="1">
    <location>
        <begin position="420"/>
        <end position="511"/>
    </location>
</feature>